<feature type="signal peptide" evidence="1">
    <location>
        <begin position="1"/>
        <end position="19"/>
    </location>
</feature>
<protein>
    <submittedName>
        <fullName evidence="2">Uncharacterized protein</fullName>
    </submittedName>
</protein>
<accession>A0AAD7RS05</accession>
<reference evidence="2" key="1">
    <citation type="journal article" date="2023" name="Science">
        <title>Genome structures resolve the early diversification of teleost fishes.</title>
        <authorList>
            <person name="Parey E."/>
            <person name="Louis A."/>
            <person name="Montfort J."/>
            <person name="Bouchez O."/>
            <person name="Roques C."/>
            <person name="Iampietro C."/>
            <person name="Lluch J."/>
            <person name="Castinel A."/>
            <person name="Donnadieu C."/>
            <person name="Desvignes T."/>
            <person name="Floi Bucao C."/>
            <person name="Jouanno E."/>
            <person name="Wen M."/>
            <person name="Mejri S."/>
            <person name="Dirks R."/>
            <person name="Jansen H."/>
            <person name="Henkel C."/>
            <person name="Chen W.J."/>
            <person name="Zahm M."/>
            <person name="Cabau C."/>
            <person name="Klopp C."/>
            <person name="Thompson A.W."/>
            <person name="Robinson-Rechavi M."/>
            <person name="Braasch I."/>
            <person name="Lecointre G."/>
            <person name="Bobe J."/>
            <person name="Postlethwait J.H."/>
            <person name="Berthelot C."/>
            <person name="Roest Crollius H."/>
            <person name="Guiguen Y."/>
        </authorList>
    </citation>
    <scope>NUCLEOTIDE SEQUENCE</scope>
    <source>
        <strain evidence="2">NC1722</strain>
    </source>
</reference>
<feature type="chain" id="PRO_5042268351" evidence="1">
    <location>
        <begin position="20"/>
        <end position="100"/>
    </location>
</feature>
<proteinExistence type="predicted"/>
<sequence length="100" mass="10757">MAILRLLLRGAIRWGFAAGSPATANVQDVVLSFSPSHAGSLESITGACVEAPPSARDTLQRGPHSETALHAVCPIQTHCRQTTWQLLQSKKRTRKEQLGA</sequence>
<name>A0AAD7RS05_9TELE</name>
<keyword evidence="3" id="KW-1185">Reference proteome</keyword>
<keyword evidence="1" id="KW-0732">Signal</keyword>
<organism evidence="2 3">
    <name type="scientific">Aldrovandia affinis</name>
    <dbReference type="NCBI Taxonomy" id="143900"/>
    <lineage>
        <taxon>Eukaryota</taxon>
        <taxon>Metazoa</taxon>
        <taxon>Chordata</taxon>
        <taxon>Craniata</taxon>
        <taxon>Vertebrata</taxon>
        <taxon>Euteleostomi</taxon>
        <taxon>Actinopterygii</taxon>
        <taxon>Neopterygii</taxon>
        <taxon>Teleostei</taxon>
        <taxon>Notacanthiformes</taxon>
        <taxon>Halosauridae</taxon>
        <taxon>Aldrovandia</taxon>
    </lineage>
</organism>
<evidence type="ECO:0000313" key="3">
    <source>
        <dbReference type="Proteomes" id="UP001221898"/>
    </source>
</evidence>
<dbReference type="EMBL" id="JAINUG010000184">
    <property type="protein sequence ID" value="KAJ8389304.1"/>
    <property type="molecule type" value="Genomic_DNA"/>
</dbReference>
<evidence type="ECO:0000313" key="2">
    <source>
        <dbReference type="EMBL" id="KAJ8389304.1"/>
    </source>
</evidence>
<comment type="caution">
    <text evidence="2">The sequence shown here is derived from an EMBL/GenBank/DDBJ whole genome shotgun (WGS) entry which is preliminary data.</text>
</comment>
<dbReference type="Proteomes" id="UP001221898">
    <property type="component" value="Unassembled WGS sequence"/>
</dbReference>
<dbReference type="AlphaFoldDB" id="A0AAD7RS05"/>
<gene>
    <name evidence="2" type="ORF">AAFF_G00121690</name>
</gene>
<evidence type="ECO:0000256" key="1">
    <source>
        <dbReference type="SAM" id="SignalP"/>
    </source>
</evidence>